<dbReference type="AlphaFoldDB" id="A0A4R4N2S7"/>
<sequence length="103" mass="12033">MPALTGFQQELSNVLDRLRQVMDDQRIHFLLSELLPILESIVERMEAEYLDATPLATLRDDLRRLQPTVDQATVNAQWTRTLQALTDFTGETPPRRPFWKRPE</sequence>
<protein>
    <submittedName>
        <fullName evidence="1">Uncharacterized protein</fullName>
    </submittedName>
</protein>
<accession>A0A4R4N2S7</accession>
<reference evidence="1 2" key="1">
    <citation type="submission" date="2019-03" db="EMBL/GenBank/DDBJ databases">
        <title>Draft genome sequences of novel Actinobacteria.</title>
        <authorList>
            <person name="Sahin N."/>
            <person name="Ay H."/>
            <person name="Saygin H."/>
        </authorList>
    </citation>
    <scope>NUCLEOTIDE SEQUENCE [LARGE SCALE GENOMIC DNA]</scope>
    <source>
        <strain evidence="1 2">DSM 45347</strain>
    </source>
</reference>
<dbReference type="EMBL" id="SMJW01000488">
    <property type="protein sequence ID" value="TDC01393.1"/>
    <property type="molecule type" value="Genomic_DNA"/>
</dbReference>
<keyword evidence="2" id="KW-1185">Reference proteome</keyword>
<gene>
    <name evidence="1" type="ORF">E1284_40170</name>
</gene>
<dbReference type="OrthoDB" id="3482687at2"/>
<proteinExistence type="predicted"/>
<dbReference type="Proteomes" id="UP000295431">
    <property type="component" value="Unassembled WGS sequence"/>
</dbReference>
<comment type="caution">
    <text evidence="1">The sequence shown here is derived from an EMBL/GenBank/DDBJ whole genome shotgun (WGS) entry which is preliminary data.</text>
</comment>
<organism evidence="1 2">
    <name type="scientific">Actinomadura bangladeshensis</name>
    <dbReference type="NCBI Taxonomy" id="453573"/>
    <lineage>
        <taxon>Bacteria</taxon>
        <taxon>Bacillati</taxon>
        <taxon>Actinomycetota</taxon>
        <taxon>Actinomycetes</taxon>
        <taxon>Streptosporangiales</taxon>
        <taxon>Thermomonosporaceae</taxon>
        <taxon>Actinomadura</taxon>
    </lineage>
</organism>
<evidence type="ECO:0000313" key="2">
    <source>
        <dbReference type="Proteomes" id="UP000295431"/>
    </source>
</evidence>
<evidence type="ECO:0000313" key="1">
    <source>
        <dbReference type="EMBL" id="TDC01393.1"/>
    </source>
</evidence>
<name>A0A4R4N2S7_9ACTN</name>